<evidence type="ECO:0000313" key="2">
    <source>
        <dbReference type="Proteomes" id="UP000006158"/>
    </source>
</evidence>
<name>I7FK35_MYCS2</name>
<dbReference type="Gene3D" id="3.20.20.10">
    <property type="entry name" value="Alanine racemase"/>
    <property type="match status" value="1"/>
</dbReference>
<gene>
    <name evidence="1" type="ordered locus">MSMEI_5242</name>
</gene>
<dbReference type="KEGG" id="msb:LJ00_26630"/>
<accession>I7FK35</accession>
<dbReference type="AlphaFoldDB" id="I7FK35"/>
<dbReference type="InterPro" id="IPR029066">
    <property type="entry name" value="PLP-binding_barrel"/>
</dbReference>
<sequence length="279" mass="29640">MFEAGAQAVPDGLSVRRQGLYSSGQDSARTLVVMARLMDVRGVTHSTKLMSLLAPRAAAPADTRRTCSAGRRRLGVVELALPANALRDKAVARWVRDRSVAVEVRDGHELAIAQSAGVHPSRVTAHAEGLSIDELVFCSVGLRVGRVVVTRADHVDVLAVTRRRQAVLLGSLRRRLSRTVFDCATVDVVGMYGDVDHAAHHSVSYPSAVGAMLAEMSRIRRDHGVMLTRIALGGRHLTFGAGAGELSEVSAAVDGTLDDACATLRFPRPSVVVSASPAV</sequence>
<reference evidence="1 2" key="1">
    <citation type="journal article" date="2007" name="Genome Biol.">
        <title>Interrupted coding sequences in Mycobacterium smegmatis: authentic mutations or sequencing errors?</title>
        <authorList>
            <person name="Deshayes C."/>
            <person name="Perrodou E."/>
            <person name="Gallien S."/>
            <person name="Euphrasie D."/>
            <person name="Schaeffer C."/>
            <person name="Van-Dorsselaer A."/>
            <person name="Poch O."/>
            <person name="Lecompte O."/>
            <person name="Reyrat J.M."/>
        </authorList>
    </citation>
    <scope>NUCLEOTIDE SEQUENCE [LARGE SCALE GENOMIC DNA]</scope>
    <source>
        <strain evidence="2">ATCC 700084 / mc(2)155</strain>
    </source>
</reference>
<reference evidence="1 2" key="2">
    <citation type="journal article" date="2009" name="Genome Res.">
        <title>Ortho-proteogenomics: multiple proteomes investigation through orthology and a new MS-based protocol.</title>
        <authorList>
            <person name="Gallien S."/>
            <person name="Perrodou E."/>
            <person name="Carapito C."/>
            <person name="Deshayes C."/>
            <person name="Reyrat J.M."/>
            <person name="Van Dorsselaer A."/>
            <person name="Poch O."/>
            <person name="Schaeffer C."/>
            <person name="Lecompte O."/>
        </authorList>
    </citation>
    <scope>NUCLEOTIDE SEQUENCE [LARGE SCALE GENOMIC DNA]</scope>
    <source>
        <strain evidence="2">ATCC 700084 / mc(2)155</strain>
    </source>
</reference>
<protein>
    <submittedName>
        <fullName evidence="1">Diaminopimelate decarboxylase</fullName>
        <ecNumber evidence="1">4.1.1.20</ecNumber>
    </submittedName>
</protein>
<proteinExistence type="predicted"/>
<keyword evidence="1" id="KW-0456">Lyase</keyword>
<dbReference type="GO" id="GO:0008836">
    <property type="term" value="F:diaminopimelate decarboxylase activity"/>
    <property type="evidence" value="ECO:0007669"/>
    <property type="project" value="UniProtKB-EC"/>
</dbReference>
<dbReference type="Proteomes" id="UP000006158">
    <property type="component" value="Chromosome"/>
</dbReference>
<dbReference type="KEGG" id="msg:MSMEI_5242"/>
<dbReference type="EMBL" id="CP001663">
    <property type="protein sequence ID" value="AFP41685.1"/>
    <property type="molecule type" value="Genomic_DNA"/>
</dbReference>
<dbReference type="SUPFAM" id="SSF51419">
    <property type="entry name" value="PLP-binding barrel"/>
    <property type="match status" value="1"/>
</dbReference>
<evidence type="ECO:0000313" key="1">
    <source>
        <dbReference type="EMBL" id="AFP41685.1"/>
    </source>
</evidence>
<organism evidence="1 2">
    <name type="scientific">Mycolicibacterium smegmatis (strain ATCC 700084 / mc(2)155)</name>
    <name type="common">Mycobacterium smegmatis</name>
    <dbReference type="NCBI Taxonomy" id="246196"/>
    <lineage>
        <taxon>Bacteria</taxon>
        <taxon>Bacillati</taxon>
        <taxon>Actinomycetota</taxon>
        <taxon>Actinomycetes</taxon>
        <taxon>Mycobacteriales</taxon>
        <taxon>Mycobacteriaceae</taxon>
        <taxon>Mycolicibacterium</taxon>
    </lineage>
</organism>
<dbReference type="PATRIC" id="fig|246196.56.peg.5362"/>
<dbReference type="EC" id="4.1.1.20" evidence="1"/>